<name>A0A8R7TYX4_TRIUA</name>
<accession>A0A8R7TYX4</accession>
<proteinExistence type="predicted"/>
<dbReference type="EnsemblPlants" id="TuG1812G0300004312.01.T02">
    <property type="protein sequence ID" value="TuG1812G0300004312.01.T02.cds304526"/>
    <property type="gene ID" value="TuG1812G0300004312.01"/>
</dbReference>
<dbReference type="Proteomes" id="UP000015106">
    <property type="component" value="Chromosome 3"/>
</dbReference>
<dbReference type="Gramene" id="TuG1812G0300004312.01.T02">
    <property type="protein sequence ID" value="TuG1812G0300004312.01.T02.cds304526"/>
    <property type="gene ID" value="TuG1812G0300004312.01"/>
</dbReference>
<organism evidence="1 2">
    <name type="scientific">Triticum urartu</name>
    <name type="common">Red wild einkorn</name>
    <name type="synonym">Crithodium urartu</name>
    <dbReference type="NCBI Taxonomy" id="4572"/>
    <lineage>
        <taxon>Eukaryota</taxon>
        <taxon>Viridiplantae</taxon>
        <taxon>Streptophyta</taxon>
        <taxon>Embryophyta</taxon>
        <taxon>Tracheophyta</taxon>
        <taxon>Spermatophyta</taxon>
        <taxon>Magnoliopsida</taxon>
        <taxon>Liliopsida</taxon>
        <taxon>Poales</taxon>
        <taxon>Poaceae</taxon>
        <taxon>BOP clade</taxon>
        <taxon>Pooideae</taxon>
        <taxon>Triticodae</taxon>
        <taxon>Triticeae</taxon>
        <taxon>Triticinae</taxon>
        <taxon>Triticum</taxon>
    </lineage>
</organism>
<protein>
    <submittedName>
        <fullName evidence="1">Uncharacterized protein</fullName>
    </submittedName>
</protein>
<evidence type="ECO:0000313" key="1">
    <source>
        <dbReference type="EnsemblPlants" id="TuG1812G0300004312.01.T02.cds304526"/>
    </source>
</evidence>
<reference evidence="1" key="2">
    <citation type="submission" date="2018-03" db="EMBL/GenBank/DDBJ databases">
        <title>The Triticum urartu genome reveals the dynamic nature of wheat genome evolution.</title>
        <authorList>
            <person name="Ling H."/>
            <person name="Ma B."/>
            <person name="Shi X."/>
            <person name="Liu H."/>
            <person name="Dong L."/>
            <person name="Sun H."/>
            <person name="Cao Y."/>
            <person name="Gao Q."/>
            <person name="Zheng S."/>
            <person name="Li Y."/>
            <person name="Yu Y."/>
            <person name="Du H."/>
            <person name="Qi M."/>
            <person name="Li Y."/>
            <person name="Yu H."/>
            <person name="Cui Y."/>
            <person name="Wang N."/>
            <person name="Chen C."/>
            <person name="Wu H."/>
            <person name="Zhao Y."/>
            <person name="Zhang J."/>
            <person name="Li Y."/>
            <person name="Zhou W."/>
            <person name="Zhang B."/>
            <person name="Hu W."/>
            <person name="Eijk M."/>
            <person name="Tang J."/>
            <person name="Witsenboer H."/>
            <person name="Zhao S."/>
            <person name="Li Z."/>
            <person name="Zhang A."/>
            <person name="Wang D."/>
            <person name="Liang C."/>
        </authorList>
    </citation>
    <scope>NUCLEOTIDE SEQUENCE [LARGE SCALE GENOMIC DNA]</scope>
    <source>
        <strain evidence="1">cv. G1812</strain>
    </source>
</reference>
<sequence length="61" mass="6433">MRAQILRSFSSSTIPSHCQGASITTTTASVDSTMILSVTCTNEEPEGEVTLAVTCPDKISK</sequence>
<reference evidence="1" key="3">
    <citation type="submission" date="2022-06" db="UniProtKB">
        <authorList>
            <consortium name="EnsemblPlants"/>
        </authorList>
    </citation>
    <scope>IDENTIFICATION</scope>
</reference>
<dbReference type="AlphaFoldDB" id="A0A8R7TYX4"/>
<reference evidence="2" key="1">
    <citation type="journal article" date="2013" name="Nature">
        <title>Draft genome of the wheat A-genome progenitor Triticum urartu.</title>
        <authorList>
            <person name="Ling H.Q."/>
            <person name="Zhao S."/>
            <person name="Liu D."/>
            <person name="Wang J."/>
            <person name="Sun H."/>
            <person name="Zhang C."/>
            <person name="Fan H."/>
            <person name="Li D."/>
            <person name="Dong L."/>
            <person name="Tao Y."/>
            <person name="Gao C."/>
            <person name="Wu H."/>
            <person name="Li Y."/>
            <person name="Cui Y."/>
            <person name="Guo X."/>
            <person name="Zheng S."/>
            <person name="Wang B."/>
            <person name="Yu K."/>
            <person name="Liang Q."/>
            <person name="Yang W."/>
            <person name="Lou X."/>
            <person name="Chen J."/>
            <person name="Feng M."/>
            <person name="Jian J."/>
            <person name="Zhang X."/>
            <person name="Luo G."/>
            <person name="Jiang Y."/>
            <person name="Liu J."/>
            <person name="Wang Z."/>
            <person name="Sha Y."/>
            <person name="Zhang B."/>
            <person name="Wu H."/>
            <person name="Tang D."/>
            <person name="Shen Q."/>
            <person name="Xue P."/>
            <person name="Zou S."/>
            <person name="Wang X."/>
            <person name="Liu X."/>
            <person name="Wang F."/>
            <person name="Yang Y."/>
            <person name="An X."/>
            <person name="Dong Z."/>
            <person name="Zhang K."/>
            <person name="Zhang X."/>
            <person name="Luo M.C."/>
            <person name="Dvorak J."/>
            <person name="Tong Y."/>
            <person name="Wang J."/>
            <person name="Yang H."/>
            <person name="Li Z."/>
            <person name="Wang D."/>
            <person name="Zhang A."/>
            <person name="Wang J."/>
        </authorList>
    </citation>
    <scope>NUCLEOTIDE SEQUENCE</scope>
    <source>
        <strain evidence="2">cv. G1812</strain>
    </source>
</reference>
<evidence type="ECO:0000313" key="2">
    <source>
        <dbReference type="Proteomes" id="UP000015106"/>
    </source>
</evidence>
<keyword evidence="2" id="KW-1185">Reference proteome</keyword>